<dbReference type="InterPro" id="IPR011545">
    <property type="entry name" value="DEAD/DEAH_box_helicase_dom"/>
</dbReference>
<dbReference type="OrthoDB" id="3925403at2759"/>
<dbReference type="GO" id="GO:0003676">
    <property type="term" value="F:nucleic acid binding"/>
    <property type="evidence" value="ECO:0007669"/>
    <property type="project" value="InterPro"/>
</dbReference>
<dbReference type="GO" id="GO:0005524">
    <property type="term" value="F:ATP binding"/>
    <property type="evidence" value="ECO:0007669"/>
    <property type="project" value="InterPro"/>
</dbReference>
<dbReference type="PROSITE" id="PS00028">
    <property type="entry name" value="ZINC_FINGER_C2H2_1"/>
    <property type="match status" value="1"/>
</dbReference>
<dbReference type="SUPFAM" id="SSF161245">
    <property type="entry name" value="Zinc hairpin stack"/>
    <property type="match status" value="1"/>
</dbReference>
<accession>A0A3N4L5H5</accession>
<dbReference type="PROSITE" id="PS50157">
    <property type="entry name" value="ZINC_FINGER_C2H2_2"/>
    <property type="match status" value="1"/>
</dbReference>
<gene>
    <name evidence="4" type="ORF">L211DRAFT_854420</name>
</gene>
<dbReference type="Pfam" id="PF00270">
    <property type="entry name" value="DEAD"/>
    <property type="match status" value="1"/>
</dbReference>
<protein>
    <recommendedName>
        <fullName evidence="3">C2H2-type domain-containing protein</fullName>
    </recommendedName>
</protein>
<keyword evidence="1" id="KW-0862">Zinc</keyword>
<dbReference type="InterPro" id="IPR037275">
    <property type="entry name" value="Znf_CTCHY_sf"/>
</dbReference>
<dbReference type="Pfam" id="PF12013">
    <property type="entry name" value="OrsD"/>
    <property type="match status" value="1"/>
</dbReference>
<keyword evidence="1" id="KW-0863">Zinc-finger</keyword>
<organism evidence="4 5">
    <name type="scientific">Terfezia boudieri ATCC MYA-4762</name>
    <dbReference type="NCBI Taxonomy" id="1051890"/>
    <lineage>
        <taxon>Eukaryota</taxon>
        <taxon>Fungi</taxon>
        <taxon>Dikarya</taxon>
        <taxon>Ascomycota</taxon>
        <taxon>Pezizomycotina</taxon>
        <taxon>Pezizomycetes</taxon>
        <taxon>Pezizales</taxon>
        <taxon>Pezizaceae</taxon>
        <taxon>Terfezia</taxon>
    </lineage>
</organism>
<dbReference type="Gene3D" id="3.40.50.300">
    <property type="entry name" value="P-loop containing nucleotide triphosphate hydrolases"/>
    <property type="match status" value="1"/>
</dbReference>
<proteinExistence type="predicted"/>
<sequence length="978" mass="109958">MLDIGLNLILQPQFGILICADCKTSLGSSAIYHHACVKHSISLTDARISEWISTLNPPPLDTKALHLLAVTHSTWIPELPVQPGYECQACGKCLTGRDKIRTHCNKHNPCASWAETTVQTLVEIGNRRSYYKVVPAKPSLPTDNTTNAIETFFSQQLLNIVKNTPTTSSEGQDINTIHIAVEHVNKAERWLNRTQYACNFPAVLLTARRRLLDPPTKGFEELIDKLSISLIESNWISIIFHAAVEQIPKTPVFALRELASAREHDINSVPFSLPQQTSMQKRYFAYWTKFLVFLRNSVAENIAWGIDDDTTTMLEGLLTLNTTTPIDQAYAIIMDTSYAILSTYHELNSGSPFYTFLACISYDFNRNCWDDAQNCSSRFAGILCCARLIVFAKAWRVPNPCSSKDFVSAFRQYRPILLENSPYQIGEVLSLIAYALAKSMDKLPDVIWGPTMEYFNYHGDRFTIAGFKELVGHLIQDATALVDDLCFSAHRNPFGTTSGYEFLLAIKENPRNPTNNYCFLNDPRNTQLSILPTHCLSTIRDTQVLCNVWLAQIQNTSATINFSVDQAKSYLNKAERLLESCSRARNNGPPDLQYLKQATKHSHCRWSSLNPDPVAPTPRSHPASLTGSSLTIVIQIHKDHNENRPGKTNHKISPRQFVRPFAILLDNKLKGKTNTSTSDHSLFPYSELKKPGLPQYKWTTERLSALLDEIFRAQMGMKMNISIYQQCSKAITRELIERPMKHSDVFAKQAAHSEKVAQQHYGLNAQDLTDCPSHRMWEFLVASLYWHRFLDLPERESHLISAHNFETSPDIPVAVNPAKRIYAQISGGPTDITYATKLLHSDDKQTFGMHTTHTISTIRALQQLHGNQARFRSPEQSLAVSRVIARDSPLLVVLSTGGGKTDTWLIPLLAPSARLTLVVSPLVALAEDIVARSRELHINVFYCREEPSQPDGPPFNRGVIVTTTEGAITNSFFTFLCQ</sequence>
<dbReference type="Proteomes" id="UP000267821">
    <property type="component" value="Unassembled WGS sequence"/>
</dbReference>
<dbReference type="InterPro" id="IPR013087">
    <property type="entry name" value="Znf_C2H2_type"/>
</dbReference>
<dbReference type="STRING" id="1051890.A0A3N4L5H5"/>
<reference evidence="4 5" key="1">
    <citation type="journal article" date="2018" name="Nat. Ecol. Evol.">
        <title>Pezizomycetes genomes reveal the molecular basis of ectomycorrhizal truffle lifestyle.</title>
        <authorList>
            <person name="Murat C."/>
            <person name="Payen T."/>
            <person name="Noel B."/>
            <person name="Kuo A."/>
            <person name="Morin E."/>
            <person name="Chen J."/>
            <person name="Kohler A."/>
            <person name="Krizsan K."/>
            <person name="Balestrini R."/>
            <person name="Da Silva C."/>
            <person name="Montanini B."/>
            <person name="Hainaut M."/>
            <person name="Levati E."/>
            <person name="Barry K.W."/>
            <person name="Belfiori B."/>
            <person name="Cichocki N."/>
            <person name="Clum A."/>
            <person name="Dockter R.B."/>
            <person name="Fauchery L."/>
            <person name="Guy J."/>
            <person name="Iotti M."/>
            <person name="Le Tacon F."/>
            <person name="Lindquist E.A."/>
            <person name="Lipzen A."/>
            <person name="Malagnac F."/>
            <person name="Mello A."/>
            <person name="Molinier V."/>
            <person name="Miyauchi S."/>
            <person name="Poulain J."/>
            <person name="Riccioni C."/>
            <person name="Rubini A."/>
            <person name="Sitrit Y."/>
            <person name="Splivallo R."/>
            <person name="Traeger S."/>
            <person name="Wang M."/>
            <person name="Zifcakova L."/>
            <person name="Wipf D."/>
            <person name="Zambonelli A."/>
            <person name="Paolocci F."/>
            <person name="Nowrousian M."/>
            <person name="Ottonello S."/>
            <person name="Baldrian P."/>
            <person name="Spatafora J.W."/>
            <person name="Henrissat B."/>
            <person name="Nagy L.G."/>
            <person name="Aury J.M."/>
            <person name="Wincker P."/>
            <person name="Grigoriev I.V."/>
            <person name="Bonfante P."/>
            <person name="Martin F.M."/>
        </authorList>
    </citation>
    <scope>NUCLEOTIDE SEQUENCE [LARGE SCALE GENOMIC DNA]</scope>
    <source>
        <strain evidence="4 5">ATCC MYA-4762</strain>
    </source>
</reference>
<evidence type="ECO:0000313" key="5">
    <source>
        <dbReference type="Proteomes" id="UP000267821"/>
    </source>
</evidence>
<dbReference type="InterPro" id="IPR027417">
    <property type="entry name" value="P-loop_NTPase"/>
</dbReference>
<evidence type="ECO:0000256" key="2">
    <source>
        <dbReference type="SAM" id="MobiDB-lite"/>
    </source>
</evidence>
<name>A0A3N4L5H5_9PEZI</name>
<keyword evidence="1" id="KW-0479">Metal-binding</keyword>
<dbReference type="GO" id="GO:0008270">
    <property type="term" value="F:zinc ion binding"/>
    <property type="evidence" value="ECO:0007669"/>
    <property type="project" value="UniProtKB-KW"/>
</dbReference>
<evidence type="ECO:0000313" key="4">
    <source>
        <dbReference type="EMBL" id="RPB18137.1"/>
    </source>
</evidence>
<evidence type="ECO:0000256" key="1">
    <source>
        <dbReference type="PROSITE-ProRule" id="PRU00042"/>
    </source>
</evidence>
<dbReference type="EMBL" id="ML121688">
    <property type="protein sequence ID" value="RPB18137.1"/>
    <property type="molecule type" value="Genomic_DNA"/>
</dbReference>
<dbReference type="InterPro" id="IPR022698">
    <property type="entry name" value="OrsD"/>
</dbReference>
<dbReference type="AlphaFoldDB" id="A0A3N4L5H5"/>
<keyword evidence="5" id="KW-1185">Reference proteome</keyword>
<feature type="domain" description="C2H2-type" evidence="3">
    <location>
        <begin position="85"/>
        <end position="107"/>
    </location>
</feature>
<dbReference type="InParanoid" id="A0A3N4L5H5"/>
<evidence type="ECO:0000259" key="3">
    <source>
        <dbReference type="PROSITE" id="PS50157"/>
    </source>
</evidence>
<feature type="region of interest" description="Disordered" evidence="2">
    <location>
        <begin position="606"/>
        <end position="625"/>
    </location>
</feature>
<dbReference type="SUPFAM" id="SSF52540">
    <property type="entry name" value="P-loop containing nucleoside triphosphate hydrolases"/>
    <property type="match status" value="1"/>
</dbReference>